<dbReference type="EMBL" id="UINC01199118">
    <property type="protein sequence ID" value="SVE17394.1"/>
    <property type="molecule type" value="Genomic_DNA"/>
</dbReference>
<sequence>SKSIKKDDELTAKYSLYTIEEDGWQ</sequence>
<gene>
    <name evidence="2" type="ORF">METZ01_LOCUS470248</name>
</gene>
<feature type="domain" description="NERD" evidence="1">
    <location>
        <begin position="1"/>
        <end position="25"/>
    </location>
</feature>
<dbReference type="PROSITE" id="PS50965">
    <property type="entry name" value="NERD"/>
    <property type="match status" value="1"/>
</dbReference>
<evidence type="ECO:0000259" key="1">
    <source>
        <dbReference type="PROSITE" id="PS50965"/>
    </source>
</evidence>
<protein>
    <recommendedName>
        <fullName evidence="1">NERD domain-containing protein</fullName>
    </recommendedName>
</protein>
<accession>A0A383BBZ3</accession>
<evidence type="ECO:0000313" key="2">
    <source>
        <dbReference type="EMBL" id="SVE17394.1"/>
    </source>
</evidence>
<dbReference type="InterPro" id="IPR011528">
    <property type="entry name" value="NERD"/>
</dbReference>
<feature type="non-terminal residue" evidence="2">
    <location>
        <position position="1"/>
    </location>
</feature>
<proteinExistence type="predicted"/>
<dbReference type="AlphaFoldDB" id="A0A383BBZ3"/>
<reference evidence="2" key="1">
    <citation type="submission" date="2018-05" db="EMBL/GenBank/DDBJ databases">
        <authorList>
            <person name="Lanie J.A."/>
            <person name="Ng W.-L."/>
            <person name="Kazmierczak K.M."/>
            <person name="Andrzejewski T.M."/>
            <person name="Davidsen T.M."/>
            <person name="Wayne K.J."/>
            <person name="Tettelin H."/>
            <person name="Glass J.I."/>
            <person name="Rusch D."/>
            <person name="Podicherti R."/>
            <person name="Tsui H.-C.T."/>
            <person name="Winkler M.E."/>
        </authorList>
    </citation>
    <scope>NUCLEOTIDE SEQUENCE</scope>
</reference>
<name>A0A383BBZ3_9ZZZZ</name>
<organism evidence="2">
    <name type="scientific">marine metagenome</name>
    <dbReference type="NCBI Taxonomy" id="408172"/>
    <lineage>
        <taxon>unclassified sequences</taxon>
        <taxon>metagenomes</taxon>
        <taxon>ecological metagenomes</taxon>
    </lineage>
</organism>